<keyword evidence="3" id="KW-1185">Reference proteome</keyword>
<proteinExistence type="predicted"/>
<dbReference type="EMBL" id="JXTB01000033">
    <property type="protein sequence ID" value="PON73495.1"/>
    <property type="molecule type" value="Genomic_DNA"/>
</dbReference>
<reference evidence="3" key="1">
    <citation type="submission" date="2016-06" db="EMBL/GenBank/DDBJ databases">
        <title>Parallel loss of symbiosis genes in relatives of nitrogen-fixing non-legume Parasponia.</title>
        <authorList>
            <person name="Van Velzen R."/>
            <person name="Holmer R."/>
            <person name="Bu F."/>
            <person name="Rutten L."/>
            <person name="Van Zeijl A."/>
            <person name="Liu W."/>
            <person name="Santuari L."/>
            <person name="Cao Q."/>
            <person name="Sharma T."/>
            <person name="Shen D."/>
            <person name="Roswanjaya Y."/>
            <person name="Wardhani T."/>
            <person name="Kalhor M.S."/>
            <person name="Jansen J."/>
            <person name="Van den Hoogen J."/>
            <person name="Gungor B."/>
            <person name="Hartog M."/>
            <person name="Hontelez J."/>
            <person name="Verver J."/>
            <person name="Yang W.-C."/>
            <person name="Schijlen E."/>
            <person name="Repin R."/>
            <person name="Schilthuizen M."/>
            <person name="Schranz E."/>
            <person name="Heidstra R."/>
            <person name="Miyata K."/>
            <person name="Fedorova E."/>
            <person name="Kohlen W."/>
            <person name="Bisseling T."/>
            <person name="Smit S."/>
            <person name="Geurts R."/>
        </authorList>
    </citation>
    <scope>NUCLEOTIDE SEQUENCE [LARGE SCALE GENOMIC DNA]</scope>
    <source>
        <strain evidence="3">cv. WU1-14</strain>
    </source>
</reference>
<dbReference type="Proteomes" id="UP000237105">
    <property type="component" value="Unassembled WGS sequence"/>
</dbReference>
<evidence type="ECO:0000313" key="3">
    <source>
        <dbReference type="Proteomes" id="UP000237105"/>
    </source>
</evidence>
<feature type="region of interest" description="Disordered" evidence="1">
    <location>
        <begin position="43"/>
        <end position="69"/>
    </location>
</feature>
<evidence type="ECO:0000313" key="2">
    <source>
        <dbReference type="EMBL" id="PON73495.1"/>
    </source>
</evidence>
<feature type="compositionally biased region" description="Basic and acidic residues" evidence="1">
    <location>
        <begin position="48"/>
        <end position="63"/>
    </location>
</feature>
<organism evidence="2 3">
    <name type="scientific">Parasponia andersonii</name>
    <name type="common">Sponia andersonii</name>
    <dbReference type="NCBI Taxonomy" id="3476"/>
    <lineage>
        <taxon>Eukaryota</taxon>
        <taxon>Viridiplantae</taxon>
        <taxon>Streptophyta</taxon>
        <taxon>Embryophyta</taxon>
        <taxon>Tracheophyta</taxon>
        <taxon>Spermatophyta</taxon>
        <taxon>Magnoliopsida</taxon>
        <taxon>eudicotyledons</taxon>
        <taxon>Gunneridae</taxon>
        <taxon>Pentapetalae</taxon>
        <taxon>rosids</taxon>
        <taxon>fabids</taxon>
        <taxon>Rosales</taxon>
        <taxon>Cannabaceae</taxon>
        <taxon>Parasponia</taxon>
    </lineage>
</organism>
<gene>
    <name evidence="2" type="ORF">PanWU01x14_056770</name>
</gene>
<dbReference type="AlphaFoldDB" id="A0A2P5DJR0"/>
<dbReference type="PANTHER" id="PTHR33641:SF15">
    <property type="entry name" value="AVR9_CF-9 RAPIDLY ELICITED PROTEIN"/>
    <property type="match status" value="1"/>
</dbReference>
<dbReference type="PANTHER" id="PTHR33641">
    <property type="entry name" value="OS06G0133500 PROTEIN"/>
    <property type="match status" value="1"/>
</dbReference>
<protein>
    <submittedName>
        <fullName evidence="2">Avr9/Cf-9 rapidly elicited protein</fullName>
    </submittedName>
</protein>
<comment type="caution">
    <text evidence="2">The sequence shown here is derived from an EMBL/GenBank/DDBJ whole genome shotgun (WGS) entry which is preliminary data.</text>
</comment>
<sequence>MNSIFSCFDVLCADLVFGKTSLLASSSSISLLMSTNKAVDHSNVMIGKQDRKSPSPVSTDEKKEKKKRIRSAPEFDGLNCFETFVSY</sequence>
<evidence type="ECO:0000256" key="1">
    <source>
        <dbReference type="SAM" id="MobiDB-lite"/>
    </source>
</evidence>
<dbReference type="OrthoDB" id="751010at2759"/>
<name>A0A2P5DJR0_PARAD</name>
<accession>A0A2P5DJR0</accession>